<proteinExistence type="predicted"/>
<dbReference type="Proteomes" id="UP001177140">
    <property type="component" value="Unassembled WGS sequence"/>
</dbReference>
<dbReference type="InterPro" id="IPR011041">
    <property type="entry name" value="Quinoprot_gluc/sorb_DH_b-prop"/>
</dbReference>
<dbReference type="EMBL" id="JAJJMA010248319">
    <property type="protein sequence ID" value="MCL7043577.1"/>
    <property type="molecule type" value="Genomic_DNA"/>
</dbReference>
<name>A0AA41VLP5_PAPNU</name>
<dbReference type="AlphaFoldDB" id="A0AA41VLP5"/>
<protein>
    <recommendedName>
        <fullName evidence="1">Glucose/Sorbosone dehydrogenase domain-containing protein</fullName>
    </recommendedName>
</protein>
<gene>
    <name evidence="2" type="ORF">MKW94_010197</name>
</gene>
<sequence length="620" mass="68543">KFLKTRVLLVSTTTEPLLQCGSSDQCRNARQVLPLLRGSLIQLCNLHYSVVCCDSKQDLRLQKAFQAMNISDPCCASVYKSILCANCDMFSADLFKIESGTRTVPVLCTTSTDSTKSKGPANDLCSKVWDSCQSEPVVDSPFLQSVTRSATDITSVDSTSSKLNDHWQSKSGFCKDFGKSSEDGEICYDGKSSSLQKKEAHPQPISGICLKKVANGSYLDMVSYPDGSNRIFLGSLQGKIWLATVPEEGSGEELLGFMSMAFHPNFASNGRFFVSYNCDKIQWSGCSGKCSCNTKVNCDPSKLRSPNGAFPCQYHSATRVEPLEVRRIFTMGIAFRGAHGGQILFGPDGYLYFMTGDDESETDSYNFGQNKKSLLGKIPRFDVENIPSATEISKLDLYGNYSIPKDNPYSDDKELRPKIWALGFRNPWHCSFDSERSSYFVCGDAGQDQYEEVDIVTRGGNYGWPFYEGAFPYHHLNTSGNKYMMTSTYFISPTIGYNHSIANTNYGSASITCGFFYRSKTDPCLYGNCNMGGTEDPENSGNFTTSKLPYSCAHNSPIQCNVFFLTGSSVLRVGRPSRCNYACIKKNYTTSENPRQESPASSSNNRVPLLKLLLSLILSL</sequence>
<dbReference type="SUPFAM" id="SSF50952">
    <property type="entry name" value="Soluble quinoprotein glucose dehydrogenase"/>
    <property type="match status" value="1"/>
</dbReference>
<dbReference type="PANTHER" id="PTHR19328">
    <property type="entry name" value="HEDGEHOG-INTERACTING PROTEIN"/>
    <property type="match status" value="1"/>
</dbReference>
<evidence type="ECO:0000313" key="2">
    <source>
        <dbReference type="EMBL" id="MCL7043577.1"/>
    </source>
</evidence>
<dbReference type="Gene3D" id="2.120.10.30">
    <property type="entry name" value="TolB, C-terminal domain"/>
    <property type="match status" value="1"/>
</dbReference>
<feature type="non-terminal residue" evidence="2">
    <location>
        <position position="620"/>
    </location>
</feature>
<dbReference type="InterPro" id="IPR011042">
    <property type="entry name" value="6-blade_b-propeller_TolB-like"/>
</dbReference>
<comment type="caution">
    <text evidence="2">The sequence shown here is derived from an EMBL/GenBank/DDBJ whole genome shotgun (WGS) entry which is preliminary data.</text>
</comment>
<evidence type="ECO:0000259" key="1">
    <source>
        <dbReference type="Pfam" id="PF07995"/>
    </source>
</evidence>
<feature type="domain" description="Glucose/Sorbosone dehydrogenase" evidence="1">
    <location>
        <begin position="253"/>
        <end position="504"/>
    </location>
</feature>
<dbReference type="PANTHER" id="PTHR19328:SF70">
    <property type="entry name" value="PROTEIN, PUTATIVE-RELATED"/>
    <property type="match status" value="1"/>
</dbReference>
<evidence type="ECO:0000313" key="3">
    <source>
        <dbReference type="Proteomes" id="UP001177140"/>
    </source>
</evidence>
<dbReference type="InterPro" id="IPR012938">
    <property type="entry name" value="Glc/Sorbosone_DH"/>
</dbReference>
<dbReference type="Pfam" id="PF07995">
    <property type="entry name" value="GSDH"/>
    <property type="match status" value="1"/>
</dbReference>
<accession>A0AA41VLP5</accession>
<keyword evidence="3" id="KW-1185">Reference proteome</keyword>
<organism evidence="2 3">
    <name type="scientific">Papaver nudicaule</name>
    <name type="common">Iceland poppy</name>
    <dbReference type="NCBI Taxonomy" id="74823"/>
    <lineage>
        <taxon>Eukaryota</taxon>
        <taxon>Viridiplantae</taxon>
        <taxon>Streptophyta</taxon>
        <taxon>Embryophyta</taxon>
        <taxon>Tracheophyta</taxon>
        <taxon>Spermatophyta</taxon>
        <taxon>Magnoliopsida</taxon>
        <taxon>Ranunculales</taxon>
        <taxon>Papaveraceae</taxon>
        <taxon>Papaveroideae</taxon>
        <taxon>Papaver</taxon>
    </lineage>
</organism>
<reference evidence="2" key="1">
    <citation type="submission" date="2022-03" db="EMBL/GenBank/DDBJ databases">
        <title>A functionally conserved STORR gene fusion in Papaver species that diverged 16.8 million years ago.</title>
        <authorList>
            <person name="Catania T."/>
        </authorList>
    </citation>
    <scope>NUCLEOTIDE SEQUENCE</scope>
    <source>
        <strain evidence="2">S-191538</strain>
    </source>
</reference>